<dbReference type="OrthoDB" id="7065260at2"/>
<sequence>MAKLDKGTLALTFKFDCDRFLRFRLASDAERDSLGISAETYKRPGIELIKAAGRRWEADKYQDLIDTSDDGKVVFLLEDKVDDLLGRKPFKKIQNLFDILRQQEPPQAIIEAEFTVPTNITPGLQKAYDDFGLDQVRVRPDILWIHPGGTGAPLIGNGTVPEYEIHIIDVKMAAEPSLRHFTEVTYYALALATAIQQEGLGGRYAVSAEGTIWPGSHDINAFRNLVQLYQAKGAADPVSKALSETLIRVPYEVYEVHVKQFFEDRLLRVLQTDMEDASWHVGPKCQLCDYVRYCRDKASECDHLSRLAWLNQGQAELLRSNGITTTAGLTEAVTTADDRWQSVIDSSHQLRADGPALATRARSLTEGAPLPVDGRRSAMIPAWTDQSIFITIHFDPGSGISFALGAARLYFPHGRKPGDPPVTDEKIFIVDRVDAMNPETERERLKEFATVVSEWLDEVSTVNTGLPARDRLSSHIFFWDMLEMRQLKRMFERHMQNPDVIELIEILTRFFPPDSLLPDPDAFKSQPGTIVKEVLRMLVGLPVAHDYSLFDAANSFFPNVREDGTPYKFDLPFGFATPMSDQIPFERAYELWQDKIFVRHFNKLHPTDPSKWRRYTRDELYDGIKRATKVHLQALQHIVRRLRENYKDRLVLKKSGFSAARSSQASVPEAARSLIAFEKLNVACQEMENRNTRSMPVDEREARFFSIRGLTLKPQAEADPIIDEIKFANPQYQHETLYVFDFSPTSRDSRIKEGEFTVALSNENEYVDLDEPWRRRLGLGFQDAEELLGEHGLTERWMTNKSIGALLQVEVIRLEAMQDNPYVVLKPGHQVLFQFAVAQGLVALDSPLVLDPMYRDFSSDRIEKALRSVGGKAAPIKRARKRR</sequence>
<keyword evidence="2" id="KW-1185">Reference proteome</keyword>
<comment type="caution">
    <text evidence="1">The sequence shown here is derived from an EMBL/GenBank/DDBJ whole genome shotgun (WGS) entry which is preliminary data.</text>
</comment>
<dbReference type="Proteomes" id="UP000246744">
    <property type="component" value="Unassembled WGS sequence"/>
</dbReference>
<evidence type="ECO:0000313" key="1">
    <source>
        <dbReference type="EMBL" id="PWW05385.1"/>
    </source>
</evidence>
<protein>
    <recommendedName>
        <fullName evidence="3">PD-(D/E)XK nuclease superfamily protein</fullName>
    </recommendedName>
</protein>
<proteinExistence type="predicted"/>
<name>A0A317PTV3_9ENTR</name>
<reference evidence="1 2" key="1">
    <citation type="submission" date="2018-05" db="EMBL/GenBank/DDBJ databases">
        <title>Genomic Encyclopedia of Type Strains, Phase IV (KMG-IV): sequencing the most valuable type-strain genomes for metagenomic binning, comparative biology and taxonomic classification.</title>
        <authorList>
            <person name="Goeker M."/>
        </authorList>
    </citation>
    <scope>NUCLEOTIDE SEQUENCE [LARGE SCALE GENOMIC DNA]</scope>
    <source>
        <strain evidence="1 2">DSM 19579</strain>
    </source>
</reference>
<organism evidence="1 2">
    <name type="scientific">Mangrovibacter plantisponsor</name>
    <dbReference type="NCBI Taxonomy" id="451513"/>
    <lineage>
        <taxon>Bacteria</taxon>
        <taxon>Pseudomonadati</taxon>
        <taxon>Pseudomonadota</taxon>
        <taxon>Gammaproteobacteria</taxon>
        <taxon>Enterobacterales</taxon>
        <taxon>Enterobacteriaceae</taxon>
        <taxon>Mangrovibacter</taxon>
    </lineage>
</organism>
<dbReference type="RefSeq" id="WP_110027410.1">
    <property type="nucleotide sequence ID" value="NZ_QGTS01000013.1"/>
</dbReference>
<dbReference type="AlphaFoldDB" id="A0A317PTV3"/>
<evidence type="ECO:0000313" key="2">
    <source>
        <dbReference type="Proteomes" id="UP000246744"/>
    </source>
</evidence>
<accession>A0A317PTV3</accession>
<dbReference type="EMBL" id="QGTS01000013">
    <property type="protein sequence ID" value="PWW05385.1"/>
    <property type="molecule type" value="Genomic_DNA"/>
</dbReference>
<gene>
    <name evidence="1" type="ORF">DES37_11388</name>
</gene>
<evidence type="ECO:0008006" key="3">
    <source>
        <dbReference type="Google" id="ProtNLM"/>
    </source>
</evidence>